<dbReference type="InterPro" id="IPR038732">
    <property type="entry name" value="HpyO/CreE_NAD-binding"/>
</dbReference>
<dbReference type="EMBL" id="FJOG01000002">
    <property type="protein sequence ID" value="CZR51820.1"/>
    <property type="molecule type" value="Genomic_DNA"/>
</dbReference>
<protein>
    <recommendedName>
        <fullName evidence="1">FAD-dependent urate hydroxylase HpyO/Asp monooxygenase CreE-like FAD/NAD(P)-binding domain-containing protein</fullName>
    </recommendedName>
</protein>
<reference evidence="2 3" key="1">
    <citation type="submission" date="2016-03" db="EMBL/GenBank/DDBJ databases">
        <authorList>
            <person name="Ploux O."/>
        </authorList>
    </citation>
    <scope>NUCLEOTIDE SEQUENCE [LARGE SCALE GENOMIC DNA]</scope>
    <source>
        <strain evidence="2 3">UAMH 11012</strain>
    </source>
</reference>
<dbReference type="InterPro" id="IPR052189">
    <property type="entry name" value="L-asp_N-monooxygenase_NS-form"/>
</dbReference>
<gene>
    <name evidence="2" type="ORF">PAC_01697</name>
</gene>
<dbReference type="SUPFAM" id="SSF53328">
    <property type="entry name" value="Formyltransferase"/>
    <property type="match status" value="1"/>
</dbReference>
<dbReference type="SUPFAM" id="SSF51905">
    <property type="entry name" value="FAD/NAD(P)-binding domain"/>
    <property type="match status" value="1"/>
</dbReference>
<dbReference type="Pfam" id="PF13454">
    <property type="entry name" value="NAD_binding_9"/>
    <property type="match status" value="1"/>
</dbReference>
<evidence type="ECO:0000313" key="3">
    <source>
        <dbReference type="Proteomes" id="UP000184330"/>
    </source>
</evidence>
<feature type="domain" description="FAD-dependent urate hydroxylase HpyO/Asp monooxygenase CreE-like FAD/NAD(P)-binding" evidence="1">
    <location>
        <begin position="40"/>
        <end position="192"/>
    </location>
</feature>
<sequence>MSSSRTLLERTVNTLGHCDAAEYAGAGEQEALTKEVIDVAVIGGGVCGLAVILQLIERVKDERKEGKKQSIGSIYIIEKGGVIGTGLAYSEACTGSIIDTHASTMGPCPINPMKFVGWLQDNNPELRKVHFPTRSEYGRYLRELLKEAIVDAKALNIDFRTIHGNVINATRQNQTTEVVLADGRKLHALNVVCPWPVEKFGVIEHEAPVFIMGSRLTAIDVANALVEHGHTGKIYMISRSRRLPKVQGPPAEYPYRYQLHSLAREVEDRPVSAWIRIACEFEDEMEDYSDADFSELTRDVDPLQMLKADIAEAEKGPIRWQVVLNAMKALVERYWSVLTLDEKTQFLKENGSKWMTYRHAIPLENARKILAGLEKGQLVVLQGENVKWSGDSFNLKSNGKEYRVKYLIESLGQEYDTTHIDSPLLQSMLKSRQLAHNPLGGVDVDFNTLKATEGLYVIGSLTKGVHFYTSAIDRNVAHAARVADNIVGLPFRRPLHVALFVGTDLFSNLMVSRLVPELLGQGHLPFLILPADLIHVYPTKEPYKLAELTFWERDVLQKVVISFLGSSQVSSEFATVEQLKEKYAIMVDRIENISSPHCHSILKDNYIDLGINLRSYQEFDHVIRDHFQPRGRAIVNLEAGFLPTLRAMMNGKVAATYTLHYIDDEDSDGGIIDVQTLAIDHSQHMLWNVQNNYGKGVEMVMAAVEKLARFGSLPAGDGVSMCSSDFLTKEDLDICVETGILLEGRDRSKVKKLLVDCFSGDRKKELGAAIEVAELAWYDM</sequence>
<dbReference type="OrthoDB" id="3537726at2759"/>
<dbReference type="PANTHER" id="PTHR40254:SF1">
    <property type="entry name" value="BLR0577 PROTEIN"/>
    <property type="match status" value="1"/>
</dbReference>
<dbReference type="InterPro" id="IPR036188">
    <property type="entry name" value="FAD/NAD-bd_sf"/>
</dbReference>
<dbReference type="STRING" id="576137.A0A1L7WGB5"/>
<keyword evidence="3" id="KW-1185">Reference proteome</keyword>
<evidence type="ECO:0000313" key="2">
    <source>
        <dbReference type="EMBL" id="CZR51820.1"/>
    </source>
</evidence>
<dbReference type="Gene3D" id="3.50.50.60">
    <property type="entry name" value="FAD/NAD(P)-binding domain"/>
    <property type="match status" value="1"/>
</dbReference>
<dbReference type="Proteomes" id="UP000184330">
    <property type="component" value="Unassembled WGS sequence"/>
</dbReference>
<accession>A0A1L7WGB5</accession>
<dbReference type="AlphaFoldDB" id="A0A1L7WGB5"/>
<name>A0A1L7WGB5_9HELO</name>
<proteinExistence type="predicted"/>
<dbReference type="InterPro" id="IPR036477">
    <property type="entry name" value="Formyl_transf_N_sf"/>
</dbReference>
<organism evidence="2 3">
    <name type="scientific">Phialocephala subalpina</name>
    <dbReference type="NCBI Taxonomy" id="576137"/>
    <lineage>
        <taxon>Eukaryota</taxon>
        <taxon>Fungi</taxon>
        <taxon>Dikarya</taxon>
        <taxon>Ascomycota</taxon>
        <taxon>Pezizomycotina</taxon>
        <taxon>Leotiomycetes</taxon>
        <taxon>Helotiales</taxon>
        <taxon>Mollisiaceae</taxon>
        <taxon>Phialocephala</taxon>
        <taxon>Phialocephala fortinii species complex</taxon>
    </lineage>
</organism>
<evidence type="ECO:0000259" key="1">
    <source>
        <dbReference type="Pfam" id="PF13454"/>
    </source>
</evidence>
<dbReference type="PANTHER" id="PTHR40254">
    <property type="entry name" value="BLR0577 PROTEIN"/>
    <property type="match status" value="1"/>
</dbReference>